<keyword evidence="9" id="KW-0375">Hydrogen ion transport</keyword>
<keyword evidence="10" id="KW-1133">Transmembrane helix</keyword>
<comment type="subunit">
    <text evidence="4">F-type ATPases have 2 components, CF(1) - the catalytic core - and CF(0) - the membrane proton channel. CF(1) has five subunits: alpha(3), beta(3), gamma(1), delta(1), epsilon(1). CF(0) has three main subunits: a, b and c.</text>
</comment>
<accession>A0A2P5W5V8</accession>
<dbReference type="Pfam" id="PF05405">
    <property type="entry name" value="Mt_ATP-synt_B"/>
    <property type="match status" value="1"/>
</dbReference>
<dbReference type="AlphaFoldDB" id="A0A2P5W5V8"/>
<keyword evidence="13" id="KW-0472">Membrane</keyword>
<dbReference type="InterPro" id="IPR044988">
    <property type="entry name" value="MI25_plants"/>
</dbReference>
<evidence type="ECO:0000256" key="10">
    <source>
        <dbReference type="ARBA" id="ARBA00022989"/>
    </source>
</evidence>
<name>A0A2P5W5V8_GOSBA</name>
<evidence type="ECO:0000256" key="7">
    <source>
        <dbReference type="ARBA" id="ARBA00022547"/>
    </source>
</evidence>
<sequence length="386" mass="42732">MEVFPYPFEIGVESFRQHHSPRRTRIGSTGHSKTEIRMAFCRGKEINHPYSCKRRFVHFIAKAQFVTFKLVTINSSLLRSFVPHSLFLEIAWSFVALSGASKGVLAVVGSIPFSQLSPQCLLSLLVDGNPTARQGTSAHEISAPFVRSPSVSSRAAGSMKGGTSRRTAFTIRIDENSIHAQKKKDALSTLEAVGRLSSAVRVWSHLFVPAVSLLPIRKPYPTTNHPRIKSGEGIIDIRRDVGEVEIIFDNHSSSSHQAIQEESQQFPNPNEVVPPESNEQQRLLRISLRICGTVVESLPMARCAPKCEKTVQALLCRNLNVKSATLPNATSSRRIRLQDDLVTGFHFSVSERFVPGCTLKASIVELIREGLVVLRMVREGGCSKIK</sequence>
<keyword evidence="6" id="KW-0813">Transport</keyword>
<gene>
    <name evidence="15" type="ORF">GOBAR_AA34239</name>
</gene>
<comment type="similarity">
    <text evidence="3">Belongs to the ATPase protein MI25 family.</text>
</comment>
<keyword evidence="14" id="KW-0066">ATP synthesis</keyword>
<comment type="function">
    <text evidence="1">This is one of the chains of the nonenzymatic component (CF(0) subunit) of the mitochondrial ATPase complex.</text>
</comment>
<keyword evidence="12" id="KW-0496">Mitochondrion</keyword>
<reference evidence="15 16" key="1">
    <citation type="submission" date="2015-01" db="EMBL/GenBank/DDBJ databases">
        <title>Genome of allotetraploid Gossypium barbadense reveals genomic plasticity and fiber elongation in cotton evolution.</title>
        <authorList>
            <person name="Chen X."/>
            <person name="Liu X."/>
            <person name="Zhao B."/>
            <person name="Zheng H."/>
            <person name="Hu Y."/>
            <person name="Lu G."/>
            <person name="Yang C."/>
            <person name="Chen J."/>
            <person name="Shan C."/>
            <person name="Zhang L."/>
            <person name="Zhou Y."/>
            <person name="Wang L."/>
            <person name="Guo W."/>
            <person name="Bai Y."/>
            <person name="Ruan J."/>
            <person name="Shangguan X."/>
            <person name="Mao Y."/>
            <person name="Jiang J."/>
            <person name="Zhu Y."/>
            <person name="Lei J."/>
            <person name="Kang H."/>
            <person name="Chen S."/>
            <person name="He X."/>
            <person name="Wang R."/>
            <person name="Wang Y."/>
            <person name="Chen J."/>
            <person name="Wang L."/>
            <person name="Yu S."/>
            <person name="Wang B."/>
            <person name="Wei J."/>
            <person name="Song S."/>
            <person name="Lu X."/>
            <person name="Gao Z."/>
            <person name="Gu W."/>
            <person name="Deng X."/>
            <person name="Ma D."/>
            <person name="Wang S."/>
            <person name="Liang W."/>
            <person name="Fang L."/>
            <person name="Cai C."/>
            <person name="Zhu X."/>
            <person name="Zhou B."/>
            <person name="Zhang Y."/>
            <person name="Chen Z."/>
            <person name="Xu S."/>
            <person name="Zhu R."/>
            <person name="Wang S."/>
            <person name="Zhang T."/>
            <person name="Zhao G."/>
        </authorList>
    </citation>
    <scope>NUCLEOTIDE SEQUENCE [LARGE SCALE GENOMIC DNA]</scope>
    <source>
        <strain evidence="16">cv. Xinhai21</strain>
        <tissue evidence="15">Leaf</tissue>
    </source>
</reference>
<dbReference type="PANTHER" id="PTHR37774">
    <property type="entry name" value="ATP SYNTHASE PROTEIN MI25-RELATED"/>
    <property type="match status" value="1"/>
</dbReference>
<comment type="subcellular location">
    <subcellularLocation>
        <location evidence="2">Mitochondrion membrane</location>
        <topology evidence="2">Single-pass membrane protein</topology>
    </subcellularLocation>
</comment>
<evidence type="ECO:0000256" key="6">
    <source>
        <dbReference type="ARBA" id="ARBA00022448"/>
    </source>
</evidence>
<dbReference type="OrthoDB" id="1924059at2759"/>
<evidence type="ECO:0000256" key="5">
    <source>
        <dbReference type="ARBA" id="ARBA00017388"/>
    </source>
</evidence>
<evidence type="ECO:0000256" key="1">
    <source>
        <dbReference type="ARBA" id="ARBA00003096"/>
    </source>
</evidence>
<keyword evidence="11" id="KW-0406">Ion transport</keyword>
<proteinExistence type="inferred from homology"/>
<dbReference type="GO" id="GO:0015078">
    <property type="term" value="F:proton transmembrane transporter activity"/>
    <property type="evidence" value="ECO:0007669"/>
    <property type="project" value="InterPro"/>
</dbReference>
<keyword evidence="8" id="KW-0812">Transmembrane</keyword>
<dbReference type="GO" id="GO:0031966">
    <property type="term" value="C:mitochondrial membrane"/>
    <property type="evidence" value="ECO:0007669"/>
    <property type="project" value="UniProtKB-SubCell"/>
</dbReference>
<keyword evidence="7" id="KW-0138">CF(0)</keyword>
<evidence type="ECO:0000256" key="13">
    <source>
        <dbReference type="ARBA" id="ARBA00023136"/>
    </source>
</evidence>
<evidence type="ECO:0000256" key="8">
    <source>
        <dbReference type="ARBA" id="ARBA00022692"/>
    </source>
</evidence>
<evidence type="ECO:0000313" key="16">
    <source>
        <dbReference type="Proteomes" id="UP000239757"/>
    </source>
</evidence>
<dbReference type="GO" id="GO:0015986">
    <property type="term" value="P:proton motive force-driven ATP synthesis"/>
    <property type="evidence" value="ECO:0007669"/>
    <property type="project" value="InterPro"/>
</dbReference>
<dbReference type="Proteomes" id="UP000239757">
    <property type="component" value="Unassembled WGS sequence"/>
</dbReference>
<evidence type="ECO:0000256" key="4">
    <source>
        <dbReference type="ARBA" id="ARBA00011648"/>
    </source>
</evidence>
<evidence type="ECO:0000256" key="14">
    <source>
        <dbReference type="ARBA" id="ARBA00023310"/>
    </source>
</evidence>
<evidence type="ECO:0000313" key="15">
    <source>
        <dbReference type="EMBL" id="PPR86455.1"/>
    </source>
</evidence>
<evidence type="ECO:0000256" key="3">
    <source>
        <dbReference type="ARBA" id="ARBA00009281"/>
    </source>
</evidence>
<dbReference type="InterPro" id="IPR008688">
    <property type="entry name" value="ATP_synth_Bsub_B/MI25"/>
</dbReference>
<dbReference type="PANTHER" id="PTHR37774:SF4">
    <property type="entry name" value="ATP SYNTHASE PROTEIN MI25"/>
    <property type="match status" value="1"/>
</dbReference>
<organism evidence="15 16">
    <name type="scientific">Gossypium barbadense</name>
    <name type="common">Sea Island cotton</name>
    <name type="synonym">Hibiscus barbadensis</name>
    <dbReference type="NCBI Taxonomy" id="3634"/>
    <lineage>
        <taxon>Eukaryota</taxon>
        <taxon>Viridiplantae</taxon>
        <taxon>Streptophyta</taxon>
        <taxon>Embryophyta</taxon>
        <taxon>Tracheophyta</taxon>
        <taxon>Spermatophyta</taxon>
        <taxon>Magnoliopsida</taxon>
        <taxon>eudicotyledons</taxon>
        <taxon>Gunneridae</taxon>
        <taxon>Pentapetalae</taxon>
        <taxon>rosids</taxon>
        <taxon>malvids</taxon>
        <taxon>Malvales</taxon>
        <taxon>Malvaceae</taxon>
        <taxon>Malvoideae</taxon>
        <taxon>Gossypium</taxon>
    </lineage>
</organism>
<evidence type="ECO:0000256" key="9">
    <source>
        <dbReference type="ARBA" id="ARBA00022781"/>
    </source>
</evidence>
<evidence type="ECO:0000256" key="11">
    <source>
        <dbReference type="ARBA" id="ARBA00023065"/>
    </source>
</evidence>
<evidence type="ECO:0000256" key="2">
    <source>
        <dbReference type="ARBA" id="ARBA00004304"/>
    </source>
</evidence>
<dbReference type="GO" id="GO:0045259">
    <property type="term" value="C:proton-transporting ATP synthase complex"/>
    <property type="evidence" value="ECO:0007669"/>
    <property type="project" value="UniProtKB-KW"/>
</dbReference>
<dbReference type="EMBL" id="KZ668980">
    <property type="protein sequence ID" value="PPR86455.1"/>
    <property type="molecule type" value="Genomic_DNA"/>
</dbReference>
<protein>
    <recommendedName>
        <fullName evidence="5">ATP synthase protein MI25</fullName>
    </recommendedName>
</protein>
<evidence type="ECO:0000256" key="12">
    <source>
        <dbReference type="ARBA" id="ARBA00023128"/>
    </source>
</evidence>